<dbReference type="InterPro" id="IPR039709">
    <property type="entry name" value="VapB3-like"/>
</dbReference>
<dbReference type="EMBL" id="CP049074">
    <property type="protein sequence ID" value="QKR01073.1"/>
    <property type="molecule type" value="Genomic_DNA"/>
</dbReference>
<gene>
    <name evidence="1" type="ORF">GWK48_07780</name>
</gene>
<dbReference type="Proteomes" id="UP000509301">
    <property type="component" value="Chromosome"/>
</dbReference>
<proteinExistence type="predicted"/>
<dbReference type="PANTHER" id="PTHR42244">
    <property type="entry name" value="ANTITOXIN VAPB3-RELATED"/>
    <property type="match status" value="1"/>
</dbReference>
<sequence length="82" mass="9804">MIVSVSKVVSFKVRKEIKEKMELYKDKVIWSEELRRFVEQRIAEIEAKEAVEKVMKELKEANWSFPRGTSTQLIREDRDEDS</sequence>
<protein>
    <submittedName>
        <fullName evidence="1">CopG family transcriptional regulator</fullName>
    </submittedName>
</protein>
<name>A0A6N0NZ21_9CREN</name>
<organism evidence="1 2">
    <name type="scientific">Metallosphaera tengchongensis</name>
    <dbReference type="NCBI Taxonomy" id="1532350"/>
    <lineage>
        <taxon>Archaea</taxon>
        <taxon>Thermoproteota</taxon>
        <taxon>Thermoprotei</taxon>
        <taxon>Sulfolobales</taxon>
        <taxon>Sulfolobaceae</taxon>
        <taxon>Metallosphaera</taxon>
    </lineage>
</organism>
<keyword evidence="2" id="KW-1185">Reference proteome</keyword>
<reference evidence="1 2" key="1">
    <citation type="submission" date="2020-02" db="EMBL/GenBank/DDBJ databases">
        <title>Comparative genome analysis reveals the metabolism and evolution of the thermophilic archaeal genus Metallosphaera.</title>
        <authorList>
            <person name="Jiang C."/>
        </authorList>
    </citation>
    <scope>NUCLEOTIDE SEQUENCE [LARGE SCALE GENOMIC DNA]</scope>
    <source>
        <strain evidence="1 2">Ric-A</strain>
    </source>
</reference>
<dbReference type="AlphaFoldDB" id="A0A6N0NZ21"/>
<evidence type="ECO:0000313" key="1">
    <source>
        <dbReference type="EMBL" id="QKR01073.1"/>
    </source>
</evidence>
<dbReference type="PANTHER" id="PTHR42244:SF2">
    <property type="entry name" value="ANTITOXIN VAPB3-RELATED"/>
    <property type="match status" value="1"/>
</dbReference>
<dbReference type="KEGG" id="mten:GWK48_07780"/>
<accession>A0A6N0NZ21</accession>
<evidence type="ECO:0000313" key="2">
    <source>
        <dbReference type="Proteomes" id="UP000509301"/>
    </source>
</evidence>